<dbReference type="Proteomes" id="UP000198775">
    <property type="component" value="Unassembled WGS sequence"/>
</dbReference>
<proteinExistence type="predicted"/>
<evidence type="ECO:0000256" key="2">
    <source>
        <dbReference type="SAM" id="MobiDB-lite"/>
    </source>
</evidence>
<protein>
    <submittedName>
        <fullName evidence="3">Hydroxymethylglutaryl-CoA synthase</fullName>
    </submittedName>
</protein>
<dbReference type="GO" id="GO:0008299">
    <property type="term" value="P:isoprenoid biosynthetic process"/>
    <property type="evidence" value="ECO:0007669"/>
    <property type="project" value="UniProtKB-KW"/>
</dbReference>
<dbReference type="OrthoDB" id="5812at2157"/>
<feature type="region of interest" description="Disordered" evidence="2">
    <location>
        <begin position="174"/>
        <end position="205"/>
    </location>
</feature>
<sequence length="331" mass="33117">MVVIDGHGGYVPLYRVDRSEVAAQHGGRGRGESAVPARDENHVTMACEAADNALARSGVEGGNLGAVVTASVSDPFAEHGIAAHVAARLGATGGVRTTDLRGSRCAATDALATAQEFVAANDAPVLVVGVDVLPADPESDEVAEAGAGAGAVVLRPEADSPAAEFAGVGQETTGFVEHHRRHGEAGETGDAKFESRHGVGEAAPAATERALDGATPAKAVAAAPSDRLAGAALGGVDVEQVSTRDRVGDAGAAAAVLDLAHLLETTEAGETALVVAYGAGGAGAVALETAEGVGTADAKSVATYLDASEETTYAKHLEYREPVEYEGVKTP</sequence>
<dbReference type="Gene3D" id="3.40.47.10">
    <property type="match status" value="1"/>
</dbReference>
<dbReference type="SUPFAM" id="SSF53901">
    <property type="entry name" value="Thiolase-like"/>
    <property type="match status" value="2"/>
</dbReference>
<keyword evidence="1" id="KW-0414">Isoprene biosynthesis</keyword>
<organism evidence="3 4">
    <name type="scientific">Halorientalis persicus</name>
    <dbReference type="NCBI Taxonomy" id="1367881"/>
    <lineage>
        <taxon>Archaea</taxon>
        <taxon>Methanobacteriati</taxon>
        <taxon>Methanobacteriota</taxon>
        <taxon>Stenosarchaea group</taxon>
        <taxon>Halobacteria</taxon>
        <taxon>Halobacteriales</taxon>
        <taxon>Haloarculaceae</taxon>
        <taxon>Halorientalis</taxon>
    </lineage>
</organism>
<dbReference type="AlphaFoldDB" id="A0A1H8KVN8"/>
<keyword evidence="4" id="KW-1185">Reference proteome</keyword>
<dbReference type="EMBL" id="FOCX01000006">
    <property type="protein sequence ID" value="SEN97000.1"/>
    <property type="molecule type" value="Genomic_DNA"/>
</dbReference>
<accession>A0A1H8KVN8</accession>
<name>A0A1H8KVN8_9EURY</name>
<evidence type="ECO:0000256" key="1">
    <source>
        <dbReference type="ARBA" id="ARBA00023229"/>
    </source>
</evidence>
<feature type="compositionally biased region" description="Basic and acidic residues" evidence="2">
    <location>
        <begin position="183"/>
        <end position="199"/>
    </location>
</feature>
<dbReference type="RefSeq" id="WP_092659242.1">
    <property type="nucleotide sequence ID" value="NZ_FOCX01000006.1"/>
</dbReference>
<evidence type="ECO:0000313" key="3">
    <source>
        <dbReference type="EMBL" id="SEN97000.1"/>
    </source>
</evidence>
<evidence type="ECO:0000313" key="4">
    <source>
        <dbReference type="Proteomes" id="UP000198775"/>
    </source>
</evidence>
<dbReference type="InterPro" id="IPR016039">
    <property type="entry name" value="Thiolase-like"/>
</dbReference>
<dbReference type="GO" id="GO:0016746">
    <property type="term" value="F:acyltransferase activity"/>
    <property type="evidence" value="ECO:0007669"/>
    <property type="project" value="InterPro"/>
</dbReference>
<gene>
    <name evidence="3" type="ORF">SAMN05216388_1006211</name>
</gene>
<reference evidence="4" key="1">
    <citation type="submission" date="2016-10" db="EMBL/GenBank/DDBJ databases">
        <authorList>
            <person name="Varghese N."/>
            <person name="Submissions S."/>
        </authorList>
    </citation>
    <scope>NUCLEOTIDE SEQUENCE [LARGE SCALE GENOMIC DNA]</scope>
    <source>
        <strain evidence="4">IBRC-M 10043</strain>
    </source>
</reference>